<feature type="signal peptide" evidence="1">
    <location>
        <begin position="1"/>
        <end position="30"/>
    </location>
</feature>
<dbReference type="EMBL" id="JARGEQ010000079">
    <property type="protein sequence ID" value="MDF1586248.1"/>
    <property type="molecule type" value="Genomic_DNA"/>
</dbReference>
<reference evidence="2 3" key="1">
    <citation type="submission" date="2023-03" db="EMBL/GenBank/DDBJ databases">
        <title>YIM 152171 draft genome.</title>
        <authorList>
            <person name="Yang Z."/>
        </authorList>
    </citation>
    <scope>NUCLEOTIDE SEQUENCE [LARGE SCALE GENOMIC DNA]</scope>
    <source>
        <strain evidence="2 3">YIM 152171</strain>
    </source>
</reference>
<keyword evidence="1" id="KW-0732">Signal</keyword>
<protein>
    <submittedName>
        <fullName evidence="2">Transglutaminase-like cysteine peptidase</fullName>
    </submittedName>
</protein>
<feature type="chain" id="PRO_5043055740" evidence="1">
    <location>
        <begin position="31"/>
        <end position="234"/>
    </location>
</feature>
<evidence type="ECO:0000256" key="1">
    <source>
        <dbReference type="SAM" id="SignalP"/>
    </source>
</evidence>
<dbReference type="InterPro" id="IPR038765">
    <property type="entry name" value="Papain-like_cys_pep_sf"/>
</dbReference>
<evidence type="ECO:0000313" key="2">
    <source>
        <dbReference type="EMBL" id="MDF1586248.1"/>
    </source>
</evidence>
<evidence type="ECO:0000313" key="3">
    <source>
        <dbReference type="Proteomes" id="UP001301140"/>
    </source>
</evidence>
<comment type="caution">
    <text evidence="2">The sequence shown here is derived from an EMBL/GenBank/DDBJ whole genome shotgun (WGS) entry which is preliminary data.</text>
</comment>
<dbReference type="SUPFAM" id="SSF54001">
    <property type="entry name" value="Cysteine proteinases"/>
    <property type="match status" value="1"/>
</dbReference>
<gene>
    <name evidence="2" type="ORF">PZ740_07600</name>
</gene>
<accession>A0AAP3UYV7</accession>
<organism evidence="2 3">
    <name type="scientific">Marinimicrococcus flavescens</name>
    <dbReference type="NCBI Taxonomy" id="3031815"/>
    <lineage>
        <taxon>Bacteria</taxon>
        <taxon>Pseudomonadati</taxon>
        <taxon>Pseudomonadota</taxon>
        <taxon>Alphaproteobacteria</taxon>
        <taxon>Geminicoccales</taxon>
        <taxon>Geminicoccaceae</taxon>
        <taxon>Marinimicrococcus</taxon>
    </lineage>
</organism>
<keyword evidence="3" id="KW-1185">Reference proteome</keyword>
<dbReference type="Pfam" id="PF06035">
    <property type="entry name" value="Peptidase_C93"/>
    <property type="match status" value="1"/>
</dbReference>
<dbReference type="InterPro" id="IPR010319">
    <property type="entry name" value="Transglutaminase-like_Cys_pept"/>
</dbReference>
<dbReference type="PANTHER" id="PTHR39327">
    <property type="match status" value="1"/>
</dbReference>
<proteinExistence type="predicted"/>
<dbReference type="RefSeq" id="WP_327788665.1">
    <property type="nucleotide sequence ID" value="NZ_JARGEQ010000079.1"/>
</dbReference>
<dbReference type="PANTHER" id="PTHR39327:SF1">
    <property type="entry name" value="BLR5470 PROTEIN"/>
    <property type="match status" value="1"/>
</dbReference>
<sequence>MGKRLSETRRHAAFLAGLLLAVAMSRPVAALPPVQPPPQARLWGRVELADRWGRTDVKWRAMAERHAAQRAELATGRLPRGVSAAAAGRWRRTLAAHERIRTTDAALLAGIDAAVDRLPYRSDREGHGQGDLWLTPLEFLEAGGDCEDYAITKYFLLRELGVPAEALRLVVVRDRARGLEHAVLLARPGQGQGDWQMLDNLRRGPVAAAATAAYQPLYAIGETGGFFYLPGDRS</sequence>
<name>A0AAP3UYV7_9PROT</name>
<dbReference type="Gene3D" id="3.10.620.30">
    <property type="match status" value="1"/>
</dbReference>
<dbReference type="AlphaFoldDB" id="A0AAP3UYV7"/>
<dbReference type="Proteomes" id="UP001301140">
    <property type="component" value="Unassembled WGS sequence"/>
</dbReference>